<dbReference type="Gene3D" id="1.10.1000.11">
    <property type="entry name" value="Arf Nucleotide-binding Site Opener,domain 2"/>
    <property type="match status" value="1"/>
</dbReference>
<feature type="compositionally biased region" description="Low complexity" evidence="2">
    <location>
        <begin position="1533"/>
        <end position="1573"/>
    </location>
</feature>
<feature type="compositionally biased region" description="Basic residues" evidence="2">
    <location>
        <begin position="346"/>
        <end position="360"/>
    </location>
</feature>
<feature type="compositionally biased region" description="Basic and acidic residues" evidence="2">
    <location>
        <begin position="651"/>
        <end position="661"/>
    </location>
</feature>
<dbReference type="CDD" id="cd00171">
    <property type="entry name" value="Sec7"/>
    <property type="match status" value="1"/>
</dbReference>
<keyword evidence="1" id="KW-0175">Coiled coil</keyword>
<dbReference type="GO" id="GO:0032012">
    <property type="term" value="P:regulation of ARF protein signal transduction"/>
    <property type="evidence" value="ECO:0007669"/>
    <property type="project" value="InterPro"/>
</dbReference>
<feature type="compositionally biased region" description="Polar residues" evidence="2">
    <location>
        <begin position="362"/>
        <end position="380"/>
    </location>
</feature>
<feature type="domain" description="SEC7" evidence="3">
    <location>
        <begin position="934"/>
        <end position="1085"/>
    </location>
</feature>
<feature type="region of interest" description="Disordered" evidence="2">
    <location>
        <begin position="761"/>
        <end position="847"/>
    </location>
</feature>
<feature type="compositionally biased region" description="Acidic residues" evidence="2">
    <location>
        <begin position="199"/>
        <end position="209"/>
    </location>
</feature>
<feature type="compositionally biased region" description="Low complexity" evidence="2">
    <location>
        <begin position="161"/>
        <end position="177"/>
    </location>
</feature>
<dbReference type="InterPro" id="IPR000904">
    <property type="entry name" value="Sec7_dom"/>
</dbReference>
<feature type="compositionally biased region" description="Low complexity" evidence="2">
    <location>
        <begin position="326"/>
        <end position="340"/>
    </location>
</feature>
<dbReference type="InterPro" id="IPR001849">
    <property type="entry name" value="PH_domain"/>
</dbReference>
<feature type="compositionally biased region" description="Low complexity" evidence="2">
    <location>
        <begin position="401"/>
        <end position="419"/>
    </location>
</feature>
<dbReference type="EMBL" id="FQ311430">
    <property type="protein sequence ID" value="CBQ67965.1"/>
    <property type="molecule type" value="Genomic_DNA"/>
</dbReference>
<dbReference type="GO" id="GO:0005085">
    <property type="term" value="F:guanyl-nucleotide exchange factor activity"/>
    <property type="evidence" value="ECO:0007669"/>
    <property type="project" value="InterPro"/>
</dbReference>
<feature type="compositionally biased region" description="Polar residues" evidence="2">
    <location>
        <begin position="438"/>
        <end position="447"/>
    </location>
</feature>
<evidence type="ECO:0000256" key="2">
    <source>
        <dbReference type="SAM" id="MobiDB-lite"/>
    </source>
</evidence>
<evidence type="ECO:0000256" key="1">
    <source>
        <dbReference type="SAM" id="Coils"/>
    </source>
</evidence>
<feature type="compositionally biased region" description="Polar residues" evidence="2">
    <location>
        <begin position="608"/>
        <end position="630"/>
    </location>
</feature>
<feature type="region of interest" description="Disordered" evidence="2">
    <location>
        <begin position="1189"/>
        <end position="1221"/>
    </location>
</feature>
<feature type="compositionally biased region" description="Basic and acidic residues" evidence="2">
    <location>
        <begin position="63"/>
        <end position="73"/>
    </location>
</feature>
<dbReference type="SMART" id="SM00233">
    <property type="entry name" value="PH"/>
    <property type="match status" value="1"/>
</dbReference>
<dbReference type="VEuPathDB" id="FungiDB:sr11831"/>
<dbReference type="Proteomes" id="UP000008867">
    <property type="component" value="Chromosome 1"/>
</dbReference>
<gene>
    <name evidence="4" type="ORF">sr11831</name>
</gene>
<dbReference type="InterPro" id="IPR041681">
    <property type="entry name" value="PH_9"/>
</dbReference>
<feature type="compositionally biased region" description="Polar residues" evidence="2">
    <location>
        <begin position="1137"/>
        <end position="1149"/>
    </location>
</feature>
<feature type="compositionally biased region" description="Basic and acidic residues" evidence="2">
    <location>
        <begin position="8"/>
        <end position="17"/>
    </location>
</feature>
<feature type="compositionally biased region" description="Low complexity" evidence="2">
    <location>
        <begin position="92"/>
        <end position="119"/>
    </location>
</feature>
<dbReference type="InterPro" id="IPR035999">
    <property type="entry name" value="Sec7_dom_sf"/>
</dbReference>
<evidence type="ECO:0000259" key="3">
    <source>
        <dbReference type="PROSITE" id="PS50190"/>
    </source>
</evidence>
<feature type="coiled-coil region" evidence="1">
    <location>
        <begin position="1601"/>
        <end position="1628"/>
    </location>
</feature>
<feature type="region of interest" description="Disordered" evidence="2">
    <location>
        <begin position="1"/>
        <end position="421"/>
    </location>
</feature>
<dbReference type="SUPFAM" id="SSF48425">
    <property type="entry name" value="Sec7 domain"/>
    <property type="match status" value="1"/>
</dbReference>
<sequence>MSSSIKHILADRDDAASRRTSIASDHSEIPSYPRQGSIASPSDSHANNAASPHSPHSLTTRELGAKRTVRDFDENPTPHNNGRLPYSRRPDTASTTASFSSASAETPARPSLASASSRRFGSPKKPATPSRIGRDFEALLASDETYVLRESTKVTLDTEEAQSAKAQQLLLPSSSSSTNRVIVERRRQQSSSSSVSTSLDDEADDDDNDVLQALDTTPRPPHADFFQSPQRKPPQSFASSGTPVGSVSGHAGNNARQVPTSPDRTTSLQRHLTGSSTAPSPSPKRQAAPMSAMPGFLLPAGSESGHGTVRARPRLNSSVGLEQEVNSISSSQNSADQAASTGSFRQRMKKTSGFLRRLRAQPKSSSTYASGSNPSATSLGRSGAADSTIGSATLGRRGSKASVASLGASSISGSTSKNAHLASADMVAVPSIPKRFMQPSTSSNSQLAAAPAAVDQPLPGVDAAAPPETQKLAPMTKSALRVPSAPAAVTEWGTADKYALPQRSSSQGHEHQRNKSLGSSDSTGAIRLAVKQLSSHMDDAWKEAPIQEMQMPDKSDAPTPPNREWGPSPQLPDLGIQHYKERSGSFLDEPEIASGSSFDMVEAAAPLTSRSVSASSHSNTPATLDSSRGPDNSKMAGLGIHAGTSSPRVQQDSDRNVESARAKANGPKPDGTTRPSRRPVPLQPTNLLRKPTLTSSPPVVDSPQNFISPRESQPDSVDPGADSTRRHTMDSGASLVSMRSFETAAESAGFDSADPKVATFSPALIEPQRTADSARIGSQGLSHDHSTVHAGSPLTAHDAPQTQSPAANEGDVSDDAENQEQSIRLVTKRSNTEDIDLSSEAHDGLTTTTIITAPASPDMDSSALPNMVELSEQSFLRPGHNGGLSRAPSVSSVSGGRRGTTGLLSTPSIRRSPSPVSSPNSARTSFDVAAVRPVNDTAAAPPPISASAKELATKCWDEDPGCLKREKIAEWLGGLGLVNRAARSYYFANFDFSGLRLDVAFRRLCDKLFLRAETQQIDRILAAFSQRYYECNPDSVFGSADVVHSVVFSILLLNTDLHIAELQERMTRQQFVRNTLGAIAESSSDEQTLVARDDSRSSFSVATNELTRSTDAVPQKVDPALRRNSISSYLVHRSKQTSSVTNLETSSDAVHQDGSRPGTAASGSKGKDAEIETLLRDIYAAVKSERILLPSPETGSGPIAAGRPSGTFSPLGGGRRKMGTGSDRMMALKRGSIRGIQGLLGGGGSASLLDPALSPNPSRSSVDSWGRTSQSFSMGERDGLLSPLPSITPGFASTLTQTIIKESMEEDAASGVAKASTTAETPLDEEDDDDQLALQGPPWAKEGSLTRKYFWESTGKRAKDKNWTEVFVVVSKGTLSMFRFGMGGGSAAGASSGKTKGRASAAVSSEVGAGSGAVLGGGNWLSNATCLGEIPLAHSLANALPPPGYNKTRPHVFALTLPGGRVYLFQTGHEELVNEWVSTCNYWAARQSKEPLPGGVSNMEYGWNKVLPQPDDEYEELDSSNGYPASSGHAAMARSSSSQPHASSSADSQSVQSSTSRARVASPATSAAASVSTSSNLGYLTHERTFINEWRTPQLPTVASTLTEERQLLRLEKQVRTLEAELTLHNELRQPMLQLYSPKGANYGKALGNWERKSNYLLQELVKYQSYVEILRKSADSKAERRAKREVEEMVREGDEMLAGLEI</sequence>
<dbReference type="eggNOG" id="KOG0929">
    <property type="taxonomic scope" value="Eukaryota"/>
</dbReference>
<reference evidence="4 5" key="1">
    <citation type="journal article" date="2010" name="Science">
        <title>Pathogenicity determinants in smut fungi revealed by genome comparison.</title>
        <authorList>
            <person name="Schirawski J."/>
            <person name="Mannhaupt G."/>
            <person name="Muench K."/>
            <person name="Brefort T."/>
            <person name="Schipper K."/>
            <person name="Doehlemann G."/>
            <person name="Di Stasio M."/>
            <person name="Roessel N."/>
            <person name="Mendoza-Mendoza A."/>
            <person name="Pester D."/>
            <person name="Mueller O."/>
            <person name="Winterberg B."/>
            <person name="Meyer E."/>
            <person name="Ghareeb H."/>
            <person name="Wollenberg T."/>
            <person name="Muensterkoetter M."/>
            <person name="Wong P."/>
            <person name="Walter M."/>
            <person name="Stukenbrock E."/>
            <person name="Gueldener U."/>
            <person name="Kahmann R."/>
        </authorList>
    </citation>
    <scope>NUCLEOTIDE SEQUENCE [LARGE SCALE GENOMIC DNA]</scope>
    <source>
        <strain evidence="5">SRZ2</strain>
    </source>
</reference>
<feature type="region of interest" description="Disordered" evidence="2">
    <location>
        <begin position="875"/>
        <end position="924"/>
    </location>
</feature>
<proteinExistence type="predicted"/>
<feature type="compositionally biased region" description="Polar residues" evidence="2">
    <location>
        <begin position="692"/>
        <end position="715"/>
    </location>
</feature>
<dbReference type="PROSITE" id="PS50190">
    <property type="entry name" value="SEC7"/>
    <property type="match status" value="1"/>
</dbReference>
<dbReference type="InterPro" id="IPR023394">
    <property type="entry name" value="Sec7_C_sf"/>
</dbReference>
<dbReference type="Pfam" id="PF01369">
    <property type="entry name" value="Sec7"/>
    <property type="match status" value="1"/>
</dbReference>
<dbReference type="OrthoDB" id="2157641at2759"/>
<dbReference type="PANTHER" id="PTHR10663">
    <property type="entry name" value="GUANYL-NUCLEOTIDE EXCHANGE FACTOR"/>
    <property type="match status" value="1"/>
</dbReference>
<feature type="region of interest" description="Disordered" evidence="2">
    <location>
        <begin position="435"/>
        <end position="591"/>
    </location>
</feature>
<dbReference type="InterPro" id="IPR011993">
    <property type="entry name" value="PH-like_dom_sf"/>
</dbReference>
<accession>E6ZKW2</accession>
<dbReference type="SMART" id="SM00222">
    <property type="entry name" value="Sec7"/>
    <property type="match status" value="1"/>
</dbReference>
<feature type="region of interest" description="Disordered" evidence="2">
    <location>
        <begin position="1503"/>
        <end position="1573"/>
    </location>
</feature>
<feature type="compositionally biased region" description="Polar residues" evidence="2">
    <location>
        <begin position="236"/>
        <end position="245"/>
    </location>
</feature>
<protein>
    <recommendedName>
        <fullName evidence="3">SEC7 domain-containing protein</fullName>
    </recommendedName>
</protein>
<feature type="compositionally biased region" description="Polar residues" evidence="2">
    <location>
        <begin position="254"/>
        <end position="279"/>
    </location>
</feature>
<feature type="region of interest" description="Disordered" evidence="2">
    <location>
        <begin position="1306"/>
        <end position="1330"/>
    </location>
</feature>
<dbReference type="PANTHER" id="PTHR10663:SF373">
    <property type="entry name" value="PH AND SEC7 DOMAIN-CONTAINING PROTEIN C11E3.11C"/>
    <property type="match status" value="1"/>
</dbReference>
<feature type="compositionally biased region" description="Low complexity" evidence="2">
    <location>
        <begin position="883"/>
        <end position="923"/>
    </location>
</feature>
<dbReference type="Pfam" id="PF15410">
    <property type="entry name" value="PH_9"/>
    <property type="match status" value="1"/>
</dbReference>
<dbReference type="HOGENOM" id="CLU_240812_0_0_1"/>
<keyword evidence="5" id="KW-1185">Reference proteome</keyword>
<organism evidence="4 5">
    <name type="scientific">Sporisorium reilianum (strain SRZ2)</name>
    <name type="common">Maize head smut fungus</name>
    <dbReference type="NCBI Taxonomy" id="999809"/>
    <lineage>
        <taxon>Eukaryota</taxon>
        <taxon>Fungi</taxon>
        <taxon>Dikarya</taxon>
        <taxon>Basidiomycota</taxon>
        <taxon>Ustilaginomycotina</taxon>
        <taxon>Ustilaginomycetes</taxon>
        <taxon>Ustilaginales</taxon>
        <taxon>Ustilaginaceae</taxon>
        <taxon>Sporisorium</taxon>
    </lineage>
</organism>
<evidence type="ECO:0000313" key="4">
    <source>
        <dbReference type="EMBL" id="CBQ67965.1"/>
    </source>
</evidence>
<dbReference type="SUPFAM" id="SSF50729">
    <property type="entry name" value="PH domain-like"/>
    <property type="match status" value="1"/>
</dbReference>
<feature type="region of interest" description="Disordered" evidence="2">
    <location>
        <begin position="607"/>
        <end position="732"/>
    </location>
</feature>
<evidence type="ECO:0000313" key="5">
    <source>
        <dbReference type="Proteomes" id="UP000008867"/>
    </source>
</evidence>
<feature type="compositionally biased region" description="Polar residues" evidence="2">
    <location>
        <begin position="37"/>
        <end position="60"/>
    </location>
</feature>
<name>E6ZKW2_SPORE</name>
<feature type="region of interest" description="Disordered" evidence="2">
    <location>
        <begin position="1137"/>
        <end position="1167"/>
    </location>
</feature>
<dbReference type="Gene3D" id="2.30.29.30">
    <property type="entry name" value="Pleckstrin-homology domain (PH domain)/Phosphotyrosine-binding domain (PTB)"/>
    <property type="match status" value="1"/>
</dbReference>